<dbReference type="PANTHER" id="PTHR10683:SF40">
    <property type="entry name" value="FRUCTOSE-6-PHOSPHATE ALDOLASE 1-RELATED"/>
    <property type="match status" value="1"/>
</dbReference>
<protein>
    <submittedName>
        <fullName evidence="2">Transaldolase</fullName>
        <ecNumber evidence="2">2.2.1.2</ecNumber>
    </submittedName>
</protein>
<organism evidence="2 3">
    <name type="scientific">Pediococcus acidilactici</name>
    <dbReference type="NCBI Taxonomy" id="1254"/>
    <lineage>
        <taxon>Bacteria</taxon>
        <taxon>Bacillati</taxon>
        <taxon>Bacillota</taxon>
        <taxon>Bacilli</taxon>
        <taxon>Lactobacillales</taxon>
        <taxon>Lactobacillaceae</taxon>
        <taxon>Pediococcus</taxon>
        <taxon>Pediococcus acidilactici group</taxon>
    </lineage>
</organism>
<evidence type="ECO:0000313" key="3">
    <source>
        <dbReference type="Proteomes" id="UP001280415"/>
    </source>
</evidence>
<dbReference type="InterPro" id="IPR013785">
    <property type="entry name" value="Aldolase_TIM"/>
</dbReference>
<evidence type="ECO:0000256" key="1">
    <source>
        <dbReference type="ARBA" id="ARBA00023270"/>
    </source>
</evidence>
<comment type="caution">
    <text evidence="2">The sequence shown here is derived from an EMBL/GenBank/DDBJ whole genome shotgun (WGS) entry which is preliminary data.</text>
</comment>
<dbReference type="Proteomes" id="UP001280415">
    <property type="component" value="Unassembled WGS sequence"/>
</dbReference>
<proteinExistence type="predicted"/>
<dbReference type="GO" id="GO:0005975">
    <property type="term" value="P:carbohydrate metabolic process"/>
    <property type="evidence" value="ECO:0007669"/>
    <property type="project" value="InterPro"/>
</dbReference>
<dbReference type="GO" id="GO:0004801">
    <property type="term" value="F:transaldolase activity"/>
    <property type="evidence" value="ECO:0007669"/>
    <property type="project" value="UniProtKB-EC"/>
</dbReference>
<dbReference type="InterPro" id="IPR001585">
    <property type="entry name" value="TAL/FSA"/>
</dbReference>
<accession>A0AAW8YMQ4</accession>
<dbReference type="PANTHER" id="PTHR10683">
    <property type="entry name" value="TRANSALDOLASE"/>
    <property type="match status" value="1"/>
</dbReference>
<dbReference type="Pfam" id="PF00923">
    <property type="entry name" value="TAL_FSA"/>
    <property type="match status" value="1"/>
</dbReference>
<dbReference type="EMBL" id="JAWJAX010000003">
    <property type="protein sequence ID" value="MDV2911089.1"/>
    <property type="molecule type" value="Genomic_DNA"/>
</dbReference>
<reference evidence="2" key="1">
    <citation type="journal article" date="2023" name="PeerJ">
        <title>Selection and evaluation of lactic acid bacteria from chicken feces in Thailand as potential probiotics.</title>
        <authorList>
            <person name="Khurajog B."/>
            <person name="Disastra Y."/>
            <person name="Lawwyne L.D."/>
            <person name="Sirichokchatchawan W."/>
            <person name="Niyomtham W."/>
            <person name="Yindee J."/>
            <person name="Hampson D.J."/>
            <person name="Prapasarakul N."/>
        </authorList>
    </citation>
    <scope>NUCLEOTIDE SEQUENCE</scope>
    <source>
        <strain evidence="2">BF14</strain>
    </source>
</reference>
<dbReference type="SUPFAM" id="SSF51569">
    <property type="entry name" value="Aldolase"/>
    <property type="match status" value="1"/>
</dbReference>
<dbReference type="InterPro" id="IPR011861">
    <property type="entry name" value="Transald_staph-type"/>
</dbReference>
<sequence length="239" mass="26180">MMDANDLTIKIYEDGAEIEKMRAASQQAFVKGFTTNPSLLKQAGVTDYLAFARQAVAEFPEQEFSFEVFSNEPQEMLREAQILHDLGPRVYVKVPIITTTGESTADVIKELSAAHINLNITAITTVEQVEVAERNLAPGTHNLISIFVGRVADAGIDPHHLIESSVEITKSHPEASLLWASTREVYNVFEAQQMGVDIITVPPALITKLSKTGKAALEISVDTVKGFQRDIEESGLSIL</sequence>
<dbReference type="RefSeq" id="WP_002831307.1">
    <property type="nucleotide sequence ID" value="NZ_BMWN01000001.1"/>
</dbReference>
<keyword evidence="1" id="KW-0704">Schiff base</keyword>
<dbReference type="NCBIfam" id="TIGR02134">
    <property type="entry name" value="transald_staph"/>
    <property type="match status" value="1"/>
</dbReference>
<evidence type="ECO:0000313" key="2">
    <source>
        <dbReference type="EMBL" id="MDV2911089.1"/>
    </source>
</evidence>
<reference evidence="2" key="2">
    <citation type="submission" date="2023-10" db="EMBL/GenBank/DDBJ databases">
        <authorList>
            <person name="Khurajog B."/>
        </authorList>
    </citation>
    <scope>NUCLEOTIDE SEQUENCE</scope>
    <source>
        <strain evidence="2">BF14</strain>
    </source>
</reference>
<keyword evidence="2" id="KW-0808">Transferase</keyword>
<dbReference type="EC" id="2.2.1.2" evidence="2"/>
<dbReference type="AlphaFoldDB" id="A0AAW8YMQ4"/>
<dbReference type="Gene3D" id="3.20.20.70">
    <property type="entry name" value="Aldolase class I"/>
    <property type="match status" value="1"/>
</dbReference>
<gene>
    <name evidence="2" type="ORF">R0H03_04305</name>
</gene>
<name>A0AAW8YMQ4_PEDAC</name>